<dbReference type="STRING" id="67801.A0A1B0BVH8"/>
<evidence type="ECO:0000256" key="15">
    <source>
        <dbReference type="SAM" id="MobiDB-lite"/>
    </source>
</evidence>
<evidence type="ECO:0000256" key="8">
    <source>
        <dbReference type="ARBA" id="ARBA00022840"/>
    </source>
</evidence>
<sequence>MDYSVEDIQGRYDLKEQIMDMNLESLYQSYIGKIRRNYLSTFIIIHLVLSAAHSLAILFAHEGSNAPYDVYFIIVGAAITCLCIRPFMSEKYTNSHPSVPFMVSWVASLVMALTDILNSIFYEIQFQDFLRICYSGYVLTVIYLFMPLPGYIHPLLLASCVTFLYIIDMFTEAVLSVGSISAKSIHIILPDILYLFALNFVGLYIRQRHEIATRSVFLSKRQRLEQTLYWKHAKDQRKSLLDNMIPAQIAKTLTREIEERIEKTFEGTKENGDEKLGRASKQLDIDMRIGVHSGSLLGGIIGAAKWQYDIWSIDVDIANRLEATGMPGRVHVSNNALRLAQNFYEYENGTEKAKLDPVLIKNKVKTFLIIDKNESMQKSLEWRNYRRMNEEARTRETGDSGLVSYQDIISDANKSMETEVDKLPICKFHNQRQLKREIQESKTTSASIKVLLRNMLPAHVVNMFWKVDVYLKHRVSHEPYYEHHRCVAVMFATVVPDASITMDLGLMNDIVCHFDEILSMYKSPLKVEKIKIVNGTYMAACGLSAESTGRSFLGSLLLTSRKGLIDIRSNRFLRRIANVDIYDFGTQRRDTARSEHSDDTDSGASWVSEQSETEPDNKKQTVVYRMASFALDLLKTVQTLNARLKEQRGLTNPPLSLRVGISSGEVAAGIVGYTTSHYDIWGNAVNMASRMDTTGVPDRIQVCEETANILGTYDILCSYRGMTYIKSLGELPTYFIEIDESFNFAYK</sequence>
<dbReference type="CDD" id="cd07302">
    <property type="entry name" value="CHD"/>
    <property type="match status" value="2"/>
</dbReference>
<dbReference type="InterPro" id="IPR029787">
    <property type="entry name" value="Nucleotide_cyclase"/>
</dbReference>
<dbReference type="SMART" id="SM00044">
    <property type="entry name" value="CYCc"/>
    <property type="match status" value="1"/>
</dbReference>
<dbReference type="GO" id="GO:0046872">
    <property type="term" value="F:metal ion binding"/>
    <property type="evidence" value="ECO:0007669"/>
    <property type="project" value="UniProtKB-KW"/>
</dbReference>
<comment type="subcellular location">
    <subcellularLocation>
        <location evidence="3">Membrane</location>
        <topology evidence="3">Multi-pass membrane protein</topology>
    </subcellularLocation>
</comment>
<dbReference type="Pfam" id="PF00211">
    <property type="entry name" value="Guanylate_cyc"/>
    <property type="match status" value="3"/>
</dbReference>
<keyword evidence="5 16" id="KW-0812">Transmembrane</keyword>
<comment type="cofactor">
    <cofactor evidence="2">
        <name>Mg(2+)</name>
        <dbReference type="ChEBI" id="CHEBI:18420"/>
    </cofactor>
</comment>
<name>A0A1B0BVH8_9MUSC</name>
<dbReference type="GO" id="GO:0016020">
    <property type="term" value="C:membrane"/>
    <property type="evidence" value="ECO:0007669"/>
    <property type="project" value="UniProtKB-SubCell"/>
</dbReference>
<evidence type="ECO:0000256" key="2">
    <source>
        <dbReference type="ARBA" id="ARBA00001946"/>
    </source>
</evidence>
<proteinExistence type="inferred from homology"/>
<comment type="similarity">
    <text evidence="14">Belongs to the adenylyl cyclase class-4/guanylyl cyclase family.</text>
</comment>
<evidence type="ECO:0000256" key="6">
    <source>
        <dbReference type="ARBA" id="ARBA00022723"/>
    </source>
</evidence>
<feature type="transmembrane region" description="Helical" evidence="16">
    <location>
        <begin position="38"/>
        <end position="58"/>
    </location>
</feature>
<dbReference type="EnsemblMetazoa" id="GPPI041766-RA">
    <property type="protein sequence ID" value="GPPI041766-PA"/>
    <property type="gene ID" value="GPPI041766"/>
</dbReference>
<keyword evidence="9" id="KW-0460">Magnesium</keyword>
<evidence type="ECO:0000313" key="19">
    <source>
        <dbReference type="Proteomes" id="UP000092460"/>
    </source>
</evidence>
<feature type="compositionally biased region" description="Basic and acidic residues" evidence="15">
    <location>
        <begin position="590"/>
        <end position="599"/>
    </location>
</feature>
<dbReference type="PROSITE" id="PS00452">
    <property type="entry name" value="GUANYLATE_CYCLASE_1"/>
    <property type="match status" value="1"/>
</dbReference>
<keyword evidence="10 16" id="KW-1133">Transmembrane helix</keyword>
<dbReference type="GO" id="GO:0005524">
    <property type="term" value="F:ATP binding"/>
    <property type="evidence" value="ECO:0007669"/>
    <property type="project" value="UniProtKB-KW"/>
</dbReference>
<evidence type="ECO:0000256" key="9">
    <source>
        <dbReference type="ARBA" id="ARBA00022842"/>
    </source>
</evidence>
<evidence type="ECO:0000256" key="16">
    <source>
        <dbReference type="SAM" id="Phobius"/>
    </source>
</evidence>
<dbReference type="GO" id="GO:0006171">
    <property type="term" value="P:cAMP biosynthetic process"/>
    <property type="evidence" value="ECO:0007669"/>
    <property type="project" value="UniProtKB-KW"/>
</dbReference>
<dbReference type="SUPFAM" id="SSF55073">
    <property type="entry name" value="Nucleotide cyclase"/>
    <property type="match status" value="2"/>
</dbReference>
<evidence type="ECO:0000256" key="5">
    <source>
        <dbReference type="ARBA" id="ARBA00022692"/>
    </source>
</evidence>
<dbReference type="PANTHER" id="PTHR45627">
    <property type="entry name" value="ADENYLATE CYCLASE TYPE 1"/>
    <property type="match status" value="1"/>
</dbReference>
<feature type="domain" description="Guanylate cyclase" evidence="17">
    <location>
        <begin position="626"/>
        <end position="692"/>
    </location>
</feature>
<dbReference type="EMBL" id="JXJN01021293">
    <property type="status" value="NOT_ANNOTATED_CDS"/>
    <property type="molecule type" value="Genomic_DNA"/>
</dbReference>
<dbReference type="VEuPathDB" id="VectorBase:GPPI041766"/>
<dbReference type="Gene3D" id="3.30.70.1230">
    <property type="entry name" value="Nucleotide cyclase"/>
    <property type="match status" value="2"/>
</dbReference>
<evidence type="ECO:0000259" key="17">
    <source>
        <dbReference type="PROSITE" id="PS50125"/>
    </source>
</evidence>
<evidence type="ECO:0000256" key="10">
    <source>
        <dbReference type="ARBA" id="ARBA00022989"/>
    </source>
</evidence>
<feature type="domain" description="Guanylate cyclase" evidence="17">
    <location>
        <begin position="285"/>
        <end position="322"/>
    </location>
</feature>
<keyword evidence="7" id="KW-0547">Nucleotide-binding</keyword>
<dbReference type="InterPro" id="IPR018297">
    <property type="entry name" value="A/G_cyclase_CS"/>
</dbReference>
<protein>
    <recommendedName>
        <fullName evidence="4">adenylate cyclase</fullName>
        <ecNumber evidence="4">4.6.1.1</ecNumber>
    </recommendedName>
</protein>
<feature type="transmembrane region" description="Helical" evidence="16">
    <location>
        <begin position="152"/>
        <end position="175"/>
    </location>
</feature>
<keyword evidence="6" id="KW-0479">Metal-binding</keyword>
<keyword evidence="12 16" id="KW-0472">Membrane</keyword>
<evidence type="ECO:0000256" key="3">
    <source>
        <dbReference type="ARBA" id="ARBA00004141"/>
    </source>
</evidence>
<dbReference type="InterPro" id="IPR001054">
    <property type="entry name" value="A/G_cyclase"/>
</dbReference>
<keyword evidence="11" id="KW-0115">cAMP biosynthesis</keyword>
<keyword evidence="8" id="KW-0067">ATP-binding</keyword>
<organism evidence="18 19">
    <name type="scientific">Glossina palpalis gambiensis</name>
    <dbReference type="NCBI Taxonomy" id="67801"/>
    <lineage>
        <taxon>Eukaryota</taxon>
        <taxon>Metazoa</taxon>
        <taxon>Ecdysozoa</taxon>
        <taxon>Arthropoda</taxon>
        <taxon>Hexapoda</taxon>
        <taxon>Insecta</taxon>
        <taxon>Pterygota</taxon>
        <taxon>Neoptera</taxon>
        <taxon>Endopterygota</taxon>
        <taxon>Diptera</taxon>
        <taxon>Brachycera</taxon>
        <taxon>Muscomorpha</taxon>
        <taxon>Hippoboscoidea</taxon>
        <taxon>Glossinidae</taxon>
        <taxon>Glossina</taxon>
    </lineage>
</organism>
<dbReference type="Proteomes" id="UP000092460">
    <property type="component" value="Unassembled WGS sequence"/>
</dbReference>
<keyword evidence="13 14" id="KW-0456">Lyase</keyword>
<dbReference type="GO" id="GO:0004016">
    <property type="term" value="F:adenylate cyclase activity"/>
    <property type="evidence" value="ECO:0007669"/>
    <property type="project" value="UniProtKB-EC"/>
</dbReference>
<dbReference type="GO" id="GO:0035556">
    <property type="term" value="P:intracellular signal transduction"/>
    <property type="evidence" value="ECO:0007669"/>
    <property type="project" value="InterPro"/>
</dbReference>
<evidence type="ECO:0000256" key="1">
    <source>
        <dbReference type="ARBA" id="ARBA00001593"/>
    </source>
</evidence>
<feature type="region of interest" description="Disordered" evidence="15">
    <location>
        <begin position="590"/>
        <end position="618"/>
    </location>
</feature>
<evidence type="ECO:0000256" key="11">
    <source>
        <dbReference type="ARBA" id="ARBA00022998"/>
    </source>
</evidence>
<dbReference type="AlphaFoldDB" id="A0A1B0BVH8"/>
<dbReference type="PROSITE" id="PS50125">
    <property type="entry name" value="GUANYLATE_CYCLASE_2"/>
    <property type="match status" value="2"/>
</dbReference>
<feature type="transmembrane region" description="Helical" evidence="16">
    <location>
        <begin position="99"/>
        <end position="117"/>
    </location>
</feature>
<evidence type="ECO:0000256" key="12">
    <source>
        <dbReference type="ARBA" id="ARBA00023136"/>
    </source>
</evidence>
<dbReference type="EC" id="4.6.1.1" evidence="4"/>
<evidence type="ECO:0000256" key="13">
    <source>
        <dbReference type="ARBA" id="ARBA00023239"/>
    </source>
</evidence>
<reference evidence="18" key="2">
    <citation type="submission" date="2020-05" db="UniProtKB">
        <authorList>
            <consortium name="EnsemblMetazoa"/>
        </authorList>
    </citation>
    <scope>IDENTIFICATION</scope>
    <source>
        <strain evidence="18">IAEA</strain>
    </source>
</reference>
<feature type="transmembrane region" description="Helical" evidence="16">
    <location>
        <begin position="70"/>
        <end position="87"/>
    </location>
</feature>
<evidence type="ECO:0000256" key="7">
    <source>
        <dbReference type="ARBA" id="ARBA00022741"/>
    </source>
</evidence>
<evidence type="ECO:0000313" key="18">
    <source>
        <dbReference type="EnsemblMetazoa" id="GPPI041766-PA"/>
    </source>
</evidence>
<dbReference type="PANTHER" id="PTHR45627:SF23">
    <property type="entry name" value="AT30656P-RELATED"/>
    <property type="match status" value="1"/>
</dbReference>
<evidence type="ECO:0000256" key="14">
    <source>
        <dbReference type="RuleBase" id="RU000405"/>
    </source>
</evidence>
<accession>A0A1B0BVH8</accession>
<reference evidence="19" key="1">
    <citation type="submission" date="2015-01" db="EMBL/GenBank/DDBJ databases">
        <authorList>
            <person name="Aksoy S."/>
            <person name="Warren W."/>
            <person name="Wilson R.K."/>
        </authorList>
    </citation>
    <scope>NUCLEOTIDE SEQUENCE [LARGE SCALE GENOMIC DNA]</scope>
    <source>
        <strain evidence="19">IAEA</strain>
    </source>
</reference>
<comment type="catalytic activity">
    <reaction evidence="1">
        <text>ATP = 3',5'-cyclic AMP + diphosphate</text>
        <dbReference type="Rhea" id="RHEA:15389"/>
        <dbReference type="ChEBI" id="CHEBI:30616"/>
        <dbReference type="ChEBI" id="CHEBI:33019"/>
        <dbReference type="ChEBI" id="CHEBI:58165"/>
        <dbReference type="EC" id="4.6.1.1"/>
    </reaction>
</comment>
<evidence type="ECO:0000256" key="4">
    <source>
        <dbReference type="ARBA" id="ARBA00012201"/>
    </source>
</evidence>
<keyword evidence="19" id="KW-1185">Reference proteome</keyword>